<dbReference type="Pfam" id="PF12760">
    <property type="entry name" value="Zn_ribbon_IS1595"/>
    <property type="match status" value="1"/>
</dbReference>
<accession>A0A917FA19</accession>
<reference evidence="2" key="2">
    <citation type="submission" date="2020-09" db="EMBL/GenBank/DDBJ databases">
        <authorList>
            <person name="Sun Q."/>
            <person name="Zhou Y."/>
        </authorList>
    </citation>
    <scope>NUCLEOTIDE SEQUENCE</scope>
    <source>
        <strain evidence="2">CGMCC 1.15254</strain>
    </source>
</reference>
<dbReference type="AlphaFoldDB" id="A0A917FA19"/>
<dbReference type="InterPro" id="IPR053164">
    <property type="entry name" value="IS1016-like_transposase"/>
</dbReference>
<dbReference type="EMBL" id="BMHV01000004">
    <property type="protein sequence ID" value="GGF56664.1"/>
    <property type="molecule type" value="Genomic_DNA"/>
</dbReference>
<organism evidence="2 3">
    <name type="scientific">Terasakiella brassicae</name>
    <dbReference type="NCBI Taxonomy" id="1634917"/>
    <lineage>
        <taxon>Bacteria</taxon>
        <taxon>Pseudomonadati</taxon>
        <taxon>Pseudomonadota</taxon>
        <taxon>Alphaproteobacteria</taxon>
        <taxon>Rhodospirillales</taxon>
        <taxon>Terasakiellaceae</taxon>
        <taxon>Terasakiella</taxon>
    </lineage>
</organism>
<feature type="domain" description="ISXO2-like transposase" evidence="1">
    <location>
        <begin position="117"/>
        <end position="266"/>
    </location>
</feature>
<gene>
    <name evidence="2" type="ORF">GCM10011332_07670</name>
</gene>
<dbReference type="Proteomes" id="UP000632498">
    <property type="component" value="Unassembled WGS sequence"/>
</dbReference>
<evidence type="ECO:0000259" key="1">
    <source>
        <dbReference type="SMART" id="SM01126"/>
    </source>
</evidence>
<dbReference type="NCBIfam" id="NF033547">
    <property type="entry name" value="transpos_IS1595"/>
    <property type="match status" value="1"/>
</dbReference>
<dbReference type="PANTHER" id="PTHR47163">
    <property type="entry name" value="DDE_TNP_IS1595 DOMAIN-CONTAINING PROTEIN"/>
    <property type="match status" value="1"/>
</dbReference>
<dbReference type="SMART" id="SM01126">
    <property type="entry name" value="DDE_Tnp_IS1595"/>
    <property type="match status" value="1"/>
</dbReference>
<name>A0A917FA19_9PROT</name>
<comment type="caution">
    <text evidence="2">The sequence shown here is derived from an EMBL/GenBank/DDBJ whole genome shotgun (WGS) entry which is preliminary data.</text>
</comment>
<proteinExistence type="predicted"/>
<reference evidence="2" key="1">
    <citation type="journal article" date="2014" name="Int. J. Syst. Evol. Microbiol.">
        <title>Complete genome sequence of Corynebacterium casei LMG S-19264T (=DSM 44701T), isolated from a smear-ripened cheese.</title>
        <authorList>
            <consortium name="US DOE Joint Genome Institute (JGI-PGF)"/>
            <person name="Walter F."/>
            <person name="Albersmeier A."/>
            <person name="Kalinowski J."/>
            <person name="Ruckert C."/>
        </authorList>
    </citation>
    <scope>NUCLEOTIDE SEQUENCE</scope>
    <source>
        <strain evidence="2">CGMCC 1.15254</strain>
    </source>
</reference>
<keyword evidence="3" id="KW-1185">Reference proteome</keyword>
<dbReference type="PANTHER" id="PTHR47163:SF2">
    <property type="entry name" value="SI:DKEY-17M8.2"/>
    <property type="match status" value="1"/>
</dbReference>
<dbReference type="InterPro" id="IPR024442">
    <property type="entry name" value="Transposase_Zn_ribbon"/>
</dbReference>
<sequence length="310" mass="35673">MAEEEAYELFKEVRWSVNDGDPVCPHCGSVECWTFKSRRIFKCKHCNKQFSVTSGTIFSGRKLQHRDYLLAIAIFVNSCKGVSALQLSRDLGIQYKTAFVLAHKLREVTGDEMQDAVLTGEVEVDGAYFGGYLKPRNWKENRVDRRLRRHQNGKRRCVFAIREREGRVVPVVIKSETSEAVTTAIRKHIDSQASIHADENAAYDALHAQYQMFRINHSRVYSDGEACTNGAEGWFSRLRRAEIGQHHHIAGKYLHSYANEMAYKENRRRQDNGSLFGDLLFKSLNRPMSRNWAGYWQGNNQPGEVLLYPH</sequence>
<evidence type="ECO:0000313" key="3">
    <source>
        <dbReference type="Proteomes" id="UP000632498"/>
    </source>
</evidence>
<dbReference type="InterPro" id="IPR024445">
    <property type="entry name" value="Tnp_ISXO2-like"/>
</dbReference>
<dbReference type="Pfam" id="PF12762">
    <property type="entry name" value="DDE_Tnp_IS1595"/>
    <property type="match status" value="1"/>
</dbReference>
<evidence type="ECO:0000313" key="2">
    <source>
        <dbReference type="EMBL" id="GGF56664.1"/>
    </source>
</evidence>
<protein>
    <submittedName>
        <fullName evidence="2">DDE transposase</fullName>
    </submittedName>
</protein>